<sequence length="51" mass="6192">MQLLYTKHAYNLTNCWYKITKPDFLKSKYALLKWTEGVFDIWLAFGLWQFG</sequence>
<protein>
    <submittedName>
        <fullName evidence="1">Uncharacterized protein</fullName>
    </submittedName>
</protein>
<accession>A0A0A9EB15</accession>
<dbReference type="AlphaFoldDB" id="A0A0A9EB15"/>
<proteinExistence type="predicted"/>
<reference evidence="1" key="1">
    <citation type="submission" date="2014-09" db="EMBL/GenBank/DDBJ databases">
        <authorList>
            <person name="Magalhaes I.L.F."/>
            <person name="Oliveira U."/>
            <person name="Santos F.R."/>
            <person name="Vidigal T.H.D.A."/>
            <person name="Brescovit A.D."/>
            <person name="Santos A.J."/>
        </authorList>
    </citation>
    <scope>NUCLEOTIDE SEQUENCE</scope>
    <source>
        <tissue evidence="1">Shoot tissue taken approximately 20 cm above the soil surface</tissue>
    </source>
</reference>
<evidence type="ECO:0000313" key="1">
    <source>
        <dbReference type="EMBL" id="JAD97954.1"/>
    </source>
</evidence>
<reference evidence="1" key="2">
    <citation type="journal article" date="2015" name="Data Brief">
        <title>Shoot transcriptome of the giant reed, Arundo donax.</title>
        <authorList>
            <person name="Barrero R.A."/>
            <person name="Guerrero F.D."/>
            <person name="Moolhuijzen P."/>
            <person name="Goolsby J.A."/>
            <person name="Tidwell J."/>
            <person name="Bellgard S.E."/>
            <person name="Bellgard M.I."/>
        </authorList>
    </citation>
    <scope>NUCLEOTIDE SEQUENCE</scope>
    <source>
        <tissue evidence="1">Shoot tissue taken approximately 20 cm above the soil surface</tissue>
    </source>
</reference>
<name>A0A0A9EB15_ARUDO</name>
<dbReference type="EMBL" id="GBRH01199941">
    <property type="protein sequence ID" value="JAD97954.1"/>
    <property type="molecule type" value="Transcribed_RNA"/>
</dbReference>
<organism evidence="1">
    <name type="scientific">Arundo donax</name>
    <name type="common">Giant reed</name>
    <name type="synonym">Donax arundinaceus</name>
    <dbReference type="NCBI Taxonomy" id="35708"/>
    <lineage>
        <taxon>Eukaryota</taxon>
        <taxon>Viridiplantae</taxon>
        <taxon>Streptophyta</taxon>
        <taxon>Embryophyta</taxon>
        <taxon>Tracheophyta</taxon>
        <taxon>Spermatophyta</taxon>
        <taxon>Magnoliopsida</taxon>
        <taxon>Liliopsida</taxon>
        <taxon>Poales</taxon>
        <taxon>Poaceae</taxon>
        <taxon>PACMAD clade</taxon>
        <taxon>Arundinoideae</taxon>
        <taxon>Arundineae</taxon>
        <taxon>Arundo</taxon>
    </lineage>
</organism>